<protein>
    <recommendedName>
        <fullName evidence="4">Raptor N-terminal CASPase-like domain-containing protein</fullName>
    </recommendedName>
</protein>
<dbReference type="InterPro" id="IPR015943">
    <property type="entry name" value="WD40/YVTN_repeat-like_dom_sf"/>
</dbReference>
<dbReference type="SMART" id="SM00320">
    <property type="entry name" value="WD40"/>
    <property type="match status" value="3"/>
</dbReference>
<dbReference type="SUPFAM" id="SSF50978">
    <property type="entry name" value="WD40 repeat-like"/>
    <property type="match status" value="1"/>
</dbReference>
<dbReference type="GO" id="GO:0031929">
    <property type="term" value="P:TOR signaling"/>
    <property type="evidence" value="ECO:0007669"/>
    <property type="project" value="InterPro"/>
</dbReference>
<dbReference type="FunFam" id="2.130.10.10:FF:001068">
    <property type="entry name" value="Regulatory-associated protein of TOR 1"/>
    <property type="match status" value="1"/>
</dbReference>
<dbReference type="GO" id="GO:0010506">
    <property type="term" value="P:regulation of autophagy"/>
    <property type="evidence" value="ECO:0007669"/>
    <property type="project" value="TreeGrafter"/>
</dbReference>
<dbReference type="PRINTS" id="PR01547">
    <property type="entry name" value="YEAST176DUF"/>
</dbReference>
<dbReference type="InterPro" id="IPR011989">
    <property type="entry name" value="ARM-like"/>
</dbReference>
<evidence type="ECO:0000256" key="3">
    <source>
        <dbReference type="ARBA" id="ARBA00022737"/>
    </source>
</evidence>
<dbReference type="FunFam" id="1.25.10.10:FF:000145">
    <property type="entry name" value="Regulatory-associated protein of TOR 1"/>
    <property type="match status" value="1"/>
</dbReference>
<reference evidence="5 6" key="1">
    <citation type="submission" date="2020-10" db="EMBL/GenBank/DDBJ databases">
        <title>The Coptis chinensis genome and diversification of protoberbering-type alkaloids.</title>
        <authorList>
            <person name="Wang B."/>
            <person name="Shu S."/>
            <person name="Song C."/>
            <person name="Liu Y."/>
        </authorList>
    </citation>
    <scope>NUCLEOTIDE SEQUENCE [LARGE SCALE GENOMIC DNA]</scope>
    <source>
        <strain evidence="5">HL-2020</strain>
        <tissue evidence="5">Leaf</tissue>
    </source>
</reference>
<dbReference type="InterPro" id="IPR029347">
    <property type="entry name" value="Raptor_N"/>
</dbReference>
<dbReference type="GO" id="GO:0031931">
    <property type="term" value="C:TORC1 complex"/>
    <property type="evidence" value="ECO:0007669"/>
    <property type="project" value="InterPro"/>
</dbReference>
<dbReference type="SUPFAM" id="SSF48371">
    <property type="entry name" value="ARM repeat"/>
    <property type="match status" value="1"/>
</dbReference>
<feature type="domain" description="Raptor N-terminal CASPase-like" evidence="4">
    <location>
        <begin position="90"/>
        <end position="243"/>
    </location>
</feature>
<dbReference type="InterPro" id="IPR004083">
    <property type="entry name" value="Raptor"/>
</dbReference>
<evidence type="ECO:0000313" key="5">
    <source>
        <dbReference type="EMBL" id="KAF9595650.1"/>
    </source>
</evidence>
<dbReference type="InterPro" id="IPR016024">
    <property type="entry name" value="ARM-type_fold"/>
</dbReference>
<dbReference type="GO" id="GO:0030674">
    <property type="term" value="F:protein-macromolecule adaptor activity"/>
    <property type="evidence" value="ECO:0007669"/>
    <property type="project" value="TreeGrafter"/>
</dbReference>
<proteinExistence type="inferred from homology"/>
<comment type="similarity">
    <text evidence="1">Belongs to the WD repeat RAPTOR family.</text>
</comment>
<sequence>MALGDLMASRLSQSGSSVIVTNNNNNNNNNHNINGVVQTMAMTTNNTTTSMAYLPQTIVLSELRHDSFEASIPTGPSDSGLVSKWRPKDRMKTGCVALVLCLNISVDPPDVIKISPCARMECWIDPFSMAPPKALEQIGAALSLQYERWQPRAKYKLQLDPTVDEVKKLCLACRKHAKAERVLFHYNGHGVPKPTANGEIWLFNKSYTQYIPLPITDLDSWLKTPSIYVFDCSAAGMIVNAFIERQDWSSPGSSGSSIKDCILLAACEAHETLPQSAEFPADVFTSCLTTPIKMALRWFCARSLLRDTIDHSLIDKIPGRQNDRKTLLGELNWIFTAVTDTIAWNVLPHDLFQRLFRQDLLVASLFRNFLLAERIMRSANCSPISYPMLPSTHQHHMWDAWDMAAEICLSQLPSLLDEPNAEFQPSPFFTEQLTAFEVWLDHGSEHKKPPEQLPIVLQVLLSQCHRFRALVLLGRFLDMGPWAVDLALSVGIFPYVLKLLQTSAMELRQILVFIWTKILALDKVDLVKDGGHIYFIRFLDSMDAYPEQRAMAAFVLAVIVDGNRRGQDACISADLIHVCLKHLQLANPHPHDVQPEPLLLQWLCLCLGKLWEDFPEAQMIGLRADAPAVFAPLLSEPQPEVRASAVFAMGTLLDIGSDSFRDVGGDEDSDDDEKVRAELNIVKSLLTFVSDGSPLVRAELAVAFARFAFGHNKHLKSIAAAYWKPQSNSLLSSLPSLANINGPGGYNGTGQYMQGGSSVPSQIGPVLRVGSDSTSVGRDGRVATSSPLCTPGIMHGSPLSDDSSQHSDSGIMINDSASNGVISYSRQRPLDNGMYSQCVLAMCTLAKDPSPRIAGLGRRILSMIGIEQVIARTLRFGGSSVRQGDPTISSPSPNLAGLARSSSWFDMNAGHLPLTFRTPPVSPPRQNFLTGMRRVCSLEFRPHLLNSPDSGLADPLLGAASSGVSERSLLPQSTIYNWSCGHFSRPLLTAADDNEEILSKREQKEKLALDRIAKCQRSSVSKLNNQIASWDTKFDTGTKAALLQPFSPVVIAADENERIRIWNYEEATLLNTFDNHNFPDKGVSKLCLLNELDDSLLLVASSDGNIRIWKDYTLRGKQKLVTSFSSIQGHRPGVRSLNAVVDWQQQSGYLYASGEISSIVLWDLDKEQLVNSIPSSSDTSISALSASQVHGGQFVAGYVDGSVRLFDIRTPEMLVCTTRPHKQRVERVVGVDFQPGLDPGKLMPVSLSMLMIAPKQDDCTQVLFHWMNCTWSLGTSVGPDVAYESTGPVTILLPLRRVSGIGARFANYAMKRVTMLQDVNILVFTALMLGVVDL</sequence>
<comment type="caution">
    <text evidence="5">The sequence shown here is derived from an EMBL/GenBank/DDBJ whole genome shotgun (WGS) entry which is preliminary data.</text>
</comment>
<dbReference type="SMART" id="SM01302">
    <property type="entry name" value="Raptor_N"/>
    <property type="match status" value="1"/>
</dbReference>
<evidence type="ECO:0000256" key="2">
    <source>
        <dbReference type="ARBA" id="ARBA00022574"/>
    </source>
</evidence>
<dbReference type="PANTHER" id="PTHR12848">
    <property type="entry name" value="REGULATORY-ASSOCIATED PROTEIN OF MTOR"/>
    <property type="match status" value="1"/>
</dbReference>
<dbReference type="GO" id="GO:0005737">
    <property type="term" value="C:cytoplasm"/>
    <property type="evidence" value="ECO:0007669"/>
    <property type="project" value="TreeGrafter"/>
</dbReference>
<keyword evidence="3" id="KW-0677">Repeat</keyword>
<evidence type="ECO:0000256" key="1">
    <source>
        <dbReference type="ARBA" id="ARBA00009257"/>
    </source>
</evidence>
<dbReference type="Pfam" id="PF00400">
    <property type="entry name" value="WD40"/>
    <property type="match status" value="1"/>
</dbReference>
<dbReference type="Pfam" id="PF14538">
    <property type="entry name" value="Raptor_N"/>
    <property type="match status" value="1"/>
</dbReference>
<dbReference type="InterPro" id="IPR036322">
    <property type="entry name" value="WD40_repeat_dom_sf"/>
</dbReference>
<name>A0A835HAX0_9MAGN</name>
<dbReference type="EMBL" id="JADFTS010000007">
    <property type="protein sequence ID" value="KAF9595650.1"/>
    <property type="molecule type" value="Genomic_DNA"/>
</dbReference>
<dbReference type="GO" id="GO:0030307">
    <property type="term" value="P:positive regulation of cell growth"/>
    <property type="evidence" value="ECO:0007669"/>
    <property type="project" value="TreeGrafter"/>
</dbReference>
<dbReference type="Proteomes" id="UP000631114">
    <property type="component" value="Unassembled WGS sequence"/>
</dbReference>
<dbReference type="OrthoDB" id="10262360at2759"/>
<organism evidence="5 6">
    <name type="scientific">Coptis chinensis</name>
    <dbReference type="NCBI Taxonomy" id="261450"/>
    <lineage>
        <taxon>Eukaryota</taxon>
        <taxon>Viridiplantae</taxon>
        <taxon>Streptophyta</taxon>
        <taxon>Embryophyta</taxon>
        <taxon>Tracheophyta</taxon>
        <taxon>Spermatophyta</taxon>
        <taxon>Magnoliopsida</taxon>
        <taxon>Ranunculales</taxon>
        <taxon>Ranunculaceae</taxon>
        <taxon>Coptidoideae</taxon>
        <taxon>Coptis</taxon>
    </lineage>
</organism>
<dbReference type="InterPro" id="IPR001680">
    <property type="entry name" value="WD40_rpt"/>
</dbReference>
<dbReference type="Gene3D" id="2.130.10.10">
    <property type="entry name" value="YVTN repeat-like/Quinoprotein amine dehydrogenase"/>
    <property type="match status" value="1"/>
</dbReference>
<evidence type="ECO:0000313" key="6">
    <source>
        <dbReference type="Proteomes" id="UP000631114"/>
    </source>
</evidence>
<dbReference type="Gene3D" id="1.25.10.10">
    <property type="entry name" value="Leucine-rich Repeat Variant"/>
    <property type="match status" value="1"/>
</dbReference>
<dbReference type="PANTHER" id="PTHR12848:SF16">
    <property type="entry name" value="REGULATORY-ASSOCIATED PROTEIN OF MTOR"/>
    <property type="match status" value="1"/>
</dbReference>
<accession>A0A835HAX0</accession>
<keyword evidence="6" id="KW-1185">Reference proteome</keyword>
<evidence type="ECO:0000259" key="4">
    <source>
        <dbReference type="SMART" id="SM01302"/>
    </source>
</evidence>
<keyword evidence="2" id="KW-0853">WD repeat</keyword>
<dbReference type="GO" id="GO:0071230">
    <property type="term" value="P:cellular response to amino acid stimulus"/>
    <property type="evidence" value="ECO:0007669"/>
    <property type="project" value="TreeGrafter"/>
</dbReference>
<dbReference type="GO" id="GO:0009267">
    <property type="term" value="P:cellular response to starvation"/>
    <property type="evidence" value="ECO:0007669"/>
    <property type="project" value="TreeGrafter"/>
</dbReference>
<gene>
    <name evidence="5" type="ORF">IFM89_001551</name>
</gene>